<dbReference type="InterPro" id="IPR036961">
    <property type="entry name" value="Kinesin_motor_dom_sf"/>
</dbReference>
<dbReference type="InterPro" id="IPR027417">
    <property type="entry name" value="P-loop_NTPase"/>
</dbReference>
<dbReference type="GeneTree" id="ENSGT00940000155921"/>
<dbReference type="Pfam" id="PF00225">
    <property type="entry name" value="Kinesin"/>
    <property type="match status" value="1"/>
</dbReference>
<keyword evidence="8" id="KW-0175">Coiled coil</keyword>
<evidence type="ECO:0000256" key="5">
    <source>
        <dbReference type="ARBA" id="ARBA00023175"/>
    </source>
</evidence>
<evidence type="ECO:0000256" key="1">
    <source>
        <dbReference type="ARBA" id="ARBA00004186"/>
    </source>
</evidence>
<dbReference type="GO" id="GO:0008574">
    <property type="term" value="F:plus-end-directed microtubule motor activity"/>
    <property type="evidence" value="ECO:0007669"/>
    <property type="project" value="TreeGrafter"/>
</dbReference>
<protein>
    <submittedName>
        <fullName evidence="11">Kinesin family member 11</fullName>
    </submittedName>
</protein>
<dbReference type="GO" id="GO:0090307">
    <property type="term" value="P:mitotic spindle assembly"/>
    <property type="evidence" value="ECO:0007669"/>
    <property type="project" value="TreeGrafter"/>
</dbReference>
<dbReference type="GO" id="GO:0072686">
    <property type="term" value="C:mitotic spindle"/>
    <property type="evidence" value="ECO:0007669"/>
    <property type="project" value="TreeGrafter"/>
</dbReference>
<reference evidence="11" key="2">
    <citation type="submission" date="2025-08" db="UniProtKB">
        <authorList>
            <consortium name="Ensembl"/>
        </authorList>
    </citation>
    <scope>IDENTIFICATION</scope>
</reference>
<feature type="coiled-coil region" evidence="8">
    <location>
        <begin position="287"/>
        <end position="393"/>
    </location>
</feature>
<dbReference type="InterPro" id="IPR025901">
    <property type="entry name" value="Kinesin-assoc_MT-bd_dom"/>
</dbReference>
<keyword evidence="3 7" id="KW-0547">Nucleotide-binding</keyword>
<dbReference type="GO" id="GO:0051231">
    <property type="term" value="P:spindle elongation"/>
    <property type="evidence" value="ECO:0007669"/>
    <property type="project" value="TreeGrafter"/>
</dbReference>
<dbReference type="GO" id="GO:0008017">
    <property type="term" value="F:microtubule binding"/>
    <property type="evidence" value="ECO:0007669"/>
    <property type="project" value="InterPro"/>
</dbReference>
<keyword evidence="4 7" id="KW-0067">ATP-binding</keyword>
<dbReference type="Pfam" id="PF13931">
    <property type="entry name" value="Microtub_bind"/>
    <property type="match status" value="1"/>
</dbReference>
<dbReference type="Proteomes" id="UP000694399">
    <property type="component" value="Chromosome D3"/>
</dbReference>
<evidence type="ECO:0000256" key="8">
    <source>
        <dbReference type="SAM" id="Coils"/>
    </source>
</evidence>
<evidence type="ECO:0000256" key="2">
    <source>
        <dbReference type="ARBA" id="ARBA00022490"/>
    </source>
</evidence>
<evidence type="ECO:0000259" key="10">
    <source>
        <dbReference type="PROSITE" id="PS50067"/>
    </source>
</evidence>
<dbReference type="InterPro" id="IPR016024">
    <property type="entry name" value="ARM-type_fold"/>
</dbReference>
<dbReference type="GO" id="GO:0005524">
    <property type="term" value="F:ATP binding"/>
    <property type="evidence" value="ECO:0007669"/>
    <property type="project" value="UniProtKB-UniRule"/>
</dbReference>
<evidence type="ECO:0000256" key="3">
    <source>
        <dbReference type="ARBA" id="ARBA00022741"/>
    </source>
</evidence>
<dbReference type="SMART" id="SM00129">
    <property type="entry name" value="KISc"/>
    <property type="match status" value="1"/>
</dbReference>
<dbReference type="SUPFAM" id="SSF48371">
    <property type="entry name" value="ARM repeat"/>
    <property type="match status" value="1"/>
</dbReference>
<reference evidence="11" key="3">
    <citation type="submission" date="2025-09" db="UniProtKB">
        <authorList>
            <consortium name="Ensembl"/>
        </authorList>
    </citation>
    <scope>IDENTIFICATION</scope>
</reference>
<dbReference type="InterPro" id="IPR047149">
    <property type="entry name" value="KIF11-like"/>
</dbReference>
<dbReference type="PANTHER" id="PTHR47970:SF26">
    <property type="entry name" value="KINESIN-LIKE PROTEIN KIF11"/>
    <property type="match status" value="1"/>
</dbReference>
<evidence type="ECO:0000256" key="9">
    <source>
        <dbReference type="SAM" id="MobiDB-lite"/>
    </source>
</evidence>
<feature type="domain" description="Kinesin motor" evidence="10">
    <location>
        <begin position="18"/>
        <end position="263"/>
    </location>
</feature>
<evidence type="ECO:0000256" key="6">
    <source>
        <dbReference type="ARBA" id="ARBA00023212"/>
    </source>
</evidence>
<name>A0A8C8XQP9_PANLE</name>
<dbReference type="PANTHER" id="PTHR47970">
    <property type="entry name" value="KINESIN-LIKE PROTEIN KIF11"/>
    <property type="match status" value="1"/>
</dbReference>
<evidence type="ECO:0000313" key="12">
    <source>
        <dbReference type="Proteomes" id="UP000694399"/>
    </source>
</evidence>
<dbReference type="GO" id="GO:0005876">
    <property type="term" value="C:spindle microtubule"/>
    <property type="evidence" value="ECO:0007669"/>
    <property type="project" value="TreeGrafter"/>
</dbReference>
<evidence type="ECO:0000256" key="7">
    <source>
        <dbReference type="PROSITE-ProRule" id="PRU00283"/>
    </source>
</evidence>
<keyword evidence="2" id="KW-0963">Cytoplasm</keyword>
<gene>
    <name evidence="11" type="primary">KIF11</name>
</gene>
<dbReference type="PRINTS" id="PR00380">
    <property type="entry name" value="KINESINHEAVY"/>
</dbReference>
<dbReference type="PROSITE" id="PS50067">
    <property type="entry name" value="KINESIN_MOTOR_2"/>
    <property type="match status" value="1"/>
</dbReference>
<proteinExistence type="inferred from homology"/>
<organism evidence="11 12">
    <name type="scientific">Panthera leo</name>
    <name type="common">Lion</name>
    <dbReference type="NCBI Taxonomy" id="9689"/>
    <lineage>
        <taxon>Eukaryota</taxon>
        <taxon>Metazoa</taxon>
        <taxon>Chordata</taxon>
        <taxon>Craniata</taxon>
        <taxon>Vertebrata</taxon>
        <taxon>Euteleostomi</taxon>
        <taxon>Mammalia</taxon>
        <taxon>Eutheria</taxon>
        <taxon>Laurasiatheria</taxon>
        <taxon>Carnivora</taxon>
        <taxon>Feliformia</taxon>
        <taxon>Felidae</taxon>
        <taxon>Pantherinae</taxon>
        <taxon>Panthera</taxon>
    </lineage>
</organism>
<evidence type="ECO:0000256" key="4">
    <source>
        <dbReference type="ARBA" id="ARBA00022840"/>
    </source>
</evidence>
<dbReference type="SUPFAM" id="SSF52540">
    <property type="entry name" value="P-loop containing nucleoside triphosphate hydrolases"/>
    <property type="match status" value="1"/>
</dbReference>
<comment type="similarity">
    <text evidence="7">Belongs to the TRAFAC class myosin-kinesin ATPase superfamily. Kinesin family.</text>
</comment>
<sequence>MASQPNSSAKKKEEKGKNIQVVVRCRPFNLAERKASAHSVVECDHVRKEVSVRTGGLADKSSRKTYTFDMVFGASTKQIDVYRSVVCPILDEVIMGYNCTIFAYGQTGTGKTFTMEGERSPNEEYTWEEDPLAGIIPRTLHQIFEKLTDNGTEFSVKVSLLEIYNEELFDLLNPSSDVSERLQMFDDPRNKRGVIIKGLEEITVHNKDEVYQILEKGAAKRTTAATLMNAYSSRSHSVFSVTIHMKETTIDGEELVKIGKLNLETLSTLEYAHRAKNILNKPEVNQKLTKRALIKEYTEEIERLKRDLAAAREKNGVYISEENFRAMSGKLTVQEEQIVELIEKIGAVEEELSRVTELFMDNKNELDQCKSDLQNKTQELETTQKHLQETKLQLVEEEYITSALESTEEKLHDAASRLLTTVEETTKDVSGLHSKLDRKKAIDQHNAEAQDVFGKNLNGLFNRMEELIKDSSSKQKVMLEVHKTLFGNLLSSSVSALDTITTTALGSLTSVPENVSTHVSQISNMILKEQSLAAESKTVLQTLIDVLKTDLLSSLETTLSPTVVSILKINSQLKHIFKTSLTVASKIEDQKKEMDGFLSMLCNSLHELQENTISSLAESQKLCENLTEDLKTIKKIHSQELDELISLWAERFCALEEKCENIQKPLSSVQENTEQKSKDIISKTTSYNTQFCADCDGLSQELRHFNQEGTKLVEESVKHCDKLNSSLELVSQETEQRCEALNKSTLSFSEQWVSCLNIRKEELQNLLEVVNQGCEASSSEITEKLNEHKAANENQRNMFFDQITTDEEKLMAQSLEFNETIKIGLTKLNCFLQQDLKLDIPTGTTPQRKNYLYPSTLVRTEPREQLLDQLKRKQPELLMMLNCSENNKEEISQDLDEEKSVLGHSIEEPPSQEPSIDASVDCSSSGGIPFFQHKKSHGKDKENRGINSVERSKVEETTEHSVTRSRLPLRAQINL</sequence>
<dbReference type="GO" id="GO:0007018">
    <property type="term" value="P:microtubule-based movement"/>
    <property type="evidence" value="ECO:0007669"/>
    <property type="project" value="InterPro"/>
</dbReference>
<dbReference type="Gene3D" id="3.40.850.10">
    <property type="entry name" value="Kinesin motor domain"/>
    <property type="match status" value="2"/>
</dbReference>
<feature type="binding site" evidence="7">
    <location>
        <begin position="105"/>
        <end position="112"/>
    </location>
    <ligand>
        <name>ATP</name>
        <dbReference type="ChEBI" id="CHEBI:30616"/>
    </ligand>
</feature>
<feature type="compositionally biased region" description="Basic and acidic residues" evidence="9">
    <location>
        <begin position="939"/>
        <end position="962"/>
    </location>
</feature>
<dbReference type="InterPro" id="IPR001752">
    <property type="entry name" value="Kinesin_motor_dom"/>
</dbReference>
<keyword evidence="12" id="KW-1185">Reference proteome</keyword>
<evidence type="ECO:0000313" key="11">
    <source>
        <dbReference type="Ensembl" id="ENSPLOP00000020626.1"/>
    </source>
</evidence>
<keyword evidence="5 7" id="KW-0505">Motor protein</keyword>
<keyword evidence="6" id="KW-0206">Cytoskeleton</keyword>
<comment type="subcellular location">
    <subcellularLocation>
        <location evidence="1">Cytoplasm</location>
        <location evidence="1">Cytoskeleton</location>
        <location evidence="1">Spindle</location>
    </subcellularLocation>
</comment>
<feature type="region of interest" description="Disordered" evidence="9">
    <location>
        <begin position="927"/>
        <end position="963"/>
    </location>
</feature>
<accession>A0A8C8XQP9</accession>
<reference evidence="11" key="1">
    <citation type="journal article" date="2019" name="bioRxiv">
        <title>Long live the king: chromosome-level assembly of the lion (Panthera leo) using linked-read, Hi-C, and long read data.</title>
        <authorList>
            <person name="Armstrong E.E."/>
            <person name="Taylor R.W."/>
            <person name="Miller D.E."/>
            <person name="Kaelin C."/>
            <person name="Barsh G."/>
            <person name="Hadly E.A."/>
            <person name="Petrov D."/>
        </authorList>
    </citation>
    <scope>NUCLEOTIDE SEQUENCE [LARGE SCALE GENOMIC DNA]</scope>
</reference>
<dbReference type="GO" id="GO:0005634">
    <property type="term" value="C:nucleus"/>
    <property type="evidence" value="ECO:0007669"/>
    <property type="project" value="TreeGrafter"/>
</dbReference>
<dbReference type="Ensembl" id="ENSPLOT00000022802.1">
    <property type="protein sequence ID" value="ENSPLOP00000020626.1"/>
    <property type="gene ID" value="ENSPLOG00000014907.1"/>
</dbReference>
<dbReference type="AlphaFoldDB" id="A0A8C8XQP9"/>